<feature type="region of interest" description="Disordered" evidence="8">
    <location>
        <begin position="816"/>
        <end position="840"/>
    </location>
</feature>
<keyword evidence="4 6" id="KW-0143">Chaperone</keyword>
<evidence type="ECO:0000256" key="3">
    <source>
        <dbReference type="ARBA" id="ARBA00022840"/>
    </source>
</evidence>
<dbReference type="GO" id="GO:0005737">
    <property type="term" value="C:cytoplasm"/>
    <property type="evidence" value="ECO:0007669"/>
    <property type="project" value="TreeGrafter"/>
</dbReference>
<dbReference type="RefSeq" id="WP_005841920.1">
    <property type="nucleotide sequence ID" value="NZ_GG697142.2"/>
</dbReference>
<dbReference type="PROSITE" id="PS51903">
    <property type="entry name" value="CLP_R"/>
    <property type="match status" value="1"/>
</dbReference>
<evidence type="ECO:0000256" key="8">
    <source>
        <dbReference type="SAM" id="MobiDB-lite"/>
    </source>
</evidence>
<dbReference type="Pfam" id="PF07724">
    <property type="entry name" value="AAA_2"/>
    <property type="match status" value="1"/>
</dbReference>
<dbReference type="Pfam" id="PF17871">
    <property type="entry name" value="AAA_lid_9"/>
    <property type="match status" value="1"/>
</dbReference>
<comment type="caution">
    <text evidence="11">The sequence shown here is derived from an EMBL/GenBank/DDBJ whole genome shotgun (WGS) entry which is preliminary data.</text>
</comment>
<dbReference type="InterPro" id="IPR004176">
    <property type="entry name" value="Clp_R_N"/>
</dbReference>
<dbReference type="SUPFAM" id="SSF52540">
    <property type="entry name" value="P-loop containing nucleoside triphosphate hydrolases"/>
    <property type="match status" value="2"/>
</dbReference>
<dbReference type="PROSITE" id="PS00871">
    <property type="entry name" value="CLPAB_2"/>
    <property type="match status" value="1"/>
</dbReference>
<name>C9KP02_9FIRM</name>
<evidence type="ECO:0000256" key="6">
    <source>
        <dbReference type="RuleBase" id="RU004432"/>
    </source>
</evidence>
<dbReference type="Gene3D" id="1.10.1780.10">
    <property type="entry name" value="Clp, N-terminal domain"/>
    <property type="match status" value="1"/>
</dbReference>
<evidence type="ECO:0000259" key="10">
    <source>
        <dbReference type="PROSITE" id="PS51903"/>
    </source>
</evidence>
<dbReference type="Pfam" id="PF00004">
    <property type="entry name" value="AAA"/>
    <property type="match status" value="1"/>
</dbReference>
<comment type="similarity">
    <text evidence="6">Belongs to the ClpA/ClpB family.</text>
</comment>
<dbReference type="InterPro" id="IPR036628">
    <property type="entry name" value="Clp_N_dom_sf"/>
</dbReference>
<dbReference type="Gene3D" id="4.10.860.10">
    <property type="entry name" value="UVR domain"/>
    <property type="match status" value="1"/>
</dbReference>
<feature type="region of interest" description="Disordered" evidence="8">
    <location>
        <begin position="143"/>
        <end position="165"/>
    </location>
</feature>
<accession>C9KP02</accession>
<dbReference type="STRING" id="500635.MITSMUL_04956"/>
<evidence type="ECO:0000256" key="4">
    <source>
        <dbReference type="ARBA" id="ARBA00023186"/>
    </source>
</evidence>
<dbReference type="AlphaFoldDB" id="C9KP02"/>
<dbReference type="Proteomes" id="UP000003671">
    <property type="component" value="Unassembled WGS sequence"/>
</dbReference>
<dbReference type="Pfam" id="PF10431">
    <property type="entry name" value="ClpB_D2-small"/>
    <property type="match status" value="1"/>
</dbReference>
<dbReference type="InterPro" id="IPR050130">
    <property type="entry name" value="ClpA_ClpB"/>
</dbReference>
<dbReference type="SMART" id="SM00382">
    <property type="entry name" value="AAA"/>
    <property type="match status" value="2"/>
</dbReference>
<dbReference type="CDD" id="cd19499">
    <property type="entry name" value="RecA-like_ClpB_Hsp104-like"/>
    <property type="match status" value="1"/>
</dbReference>
<dbReference type="HOGENOM" id="CLU_005070_4_1_9"/>
<organism evidence="11 12">
    <name type="scientific">Mitsuokella multacida DSM 20544</name>
    <dbReference type="NCBI Taxonomy" id="500635"/>
    <lineage>
        <taxon>Bacteria</taxon>
        <taxon>Bacillati</taxon>
        <taxon>Bacillota</taxon>
        <taxon>Negativicutes</taxon>
        <taxon>Selenomonadales</taxon>
        <taxon>Selenomonadaceae</taxon>
        <taxon>Mitsuokella</taxon>
    </lineage>
</organism>
<dbReference type="GO" id="GO:0016887">
    <property type="term" value="F:ATP hydrolysis activity"/>
    <property type="evidence" value="ECO:0007669"/>
    <property type="project" value="InterPro"/>
</dbReference>
<dbReference type="SMART" id="SM01086">
    <property type="entry name" value="ClpB_D2-small"/>
    <property type="match status" value="1"/>
</dbReference>
<dbReference type="PRINTS" id="PR00300">
    <property type="entry name" value="CLPPROTEASEA"/>
</dbReference>
<evidence type="ECO:0000259" key="9">
    <source>
        <dbReference type="PROSITE" id="PS50151"/>
    </source>
</evidence>
<reference evidence="11" key="1">
    <citation type="submission" date="2009-09" db="EMBL/GenBank/DDBJ databases">
        <authorList>
            <person name="Weinstock G."/>
            <person name="Sodergren E."/>
            <person name="Clifton S."/>
            <person name="Fulton L."/>
            <person name="Fulton B."/>
            <person name="Courtney L."/>
            <person name="Fronick C."/>
            <person name="Harrison M."/>
            <person name="Strong C."/>
            <person name="Farmer C."/>
            <person name="Delahaunty K."/>
            <person name="Markovic C."/>
            <person name="Hall O."/>
            <person name="Minx P."/>
            <person name="Tomlinson C."/>
            <person name="Mitreva M."/>
            <person name="Nelson J."/>
            <person name="Hou S."/>
            <person name="Wollam A."/>
            <person name="Pepin K.H."/>
            <person name="Johnson M."/>
            <person name="Bhonagiri V."/>
            <person name="Nash W.E."/>
            <person name="Warren W."/>
            <person name="Chinwalla A."/>
            <person name="Mardis E.R."/>
            <person name="Wilson R.K."/>
        </authorList>
    </citation>
    <scope>NUCLEOTIDE SEQUENCE [LARGE SCALE GENOMIC DNA]</scope>
    <source>
        <strain evidence="11">DSM 20544</strain>
    </source>
</reference>
<keyword evidence="2 6" id="KW-0547">Nucleotide-binding</keyword>
<dbReference type="PANTHER" id="PTHR11638">
    <property type="entry name" value="ATP-DEPENDENT CLP PROTEASE"/>
    <property type="match status" value="1"/>
</dbReference>
<dbReference type="Pfam" id="PF02861">
    <property type="entry name" value="Clp_N"/>
    <property type="match status" value="1"/>
</dbReference>
<dbReference type="PROSITE" id="PS50151">
    <property type="entry name" value="UVR"/>
    <property type="match status" value="1"/>
</dbReference>
<evidence type="ECO:0000256" key="1">
    <source>
        <dbReference type="ARBA" id="ARBA00022737"/>
    </source>
</evidence>
<dbReference type="eggNOG" id="COG0542">
    <property type="taxonomic scope" value="Bacteria"/>
</dbReference>
<evidence type="ECO:0000313" key="11">
    <source>
        <dbReference type="EMBL" id="EEX68373.1"/>
    </source>
</evidence>
<keyword evidence="3 6" id="KW-0067">ATP-binding</keyword>
<dbReference type="FunFam" id="3.40.50.300:FF:000025">
    <property type="entry name" value="ATP-dependent Clp protease subunit"/>
    <property type="match status" value="1"/>
</dbReference>
<dbReference type="InterPro" id="IPR001943">
    <property type="entry name" value="UVR_dom"/>
</dbReference>
<feature type="compositionally biased region" description="Basic and acidic residues" evidence="8">
    <location>
        <begin position="143"/>
        <end position="162"/>
    </location>
</feature>
<sequence length="840" mass="93539">MNYRNHFTSRAIKAIEFAQYAARELEQDYIGTEHILLGLLHEEGSVAFAALQAAGLTFDAVMQRVEAMVAGDAEYPSDNPYYTPRAKRVMEGAVEEAQTLGHNYIGTEHILLSLLEETEGAAAELLIGMGVDIDALQGEVLDRIDHPHPEGDGEPSRAEKAKGRQAPQLIKKYGRNLNDMAKEDRMDPVIGRDKEIQRVIQILARRTKNTPILLGEPGVGKTAIAEGLAQRIVEGSVPYMLQDKKVVSLSLASLVAGAKYRGEFEERLKGLIDEVRQDGTIILFIDEMHTLVGAGAAEGALDAANILKPALSRGEIQIIGATTLDEYKKHLEKDAALSRRFQTILVEEPSIEDAKKILMGLRGKYEAFHCAHIEDAAIEAAVRLSHRYITDRFLPDKAIDLMDEAASKVRMKQVAQPEKLQEIRARLEKLGVEKEAAISAQDYERAARIRDDEQKVKDELEEAKRRFEKRGKSRITVTADDIADVVAQWTGVPVRQIAAKESDRLLHMEKILTRRVVGQQEAVEAVSKAIRRARAGLKDPKRPIGSFLFLGPTGVGKTELAKALSEALFGTEDAIIRFDMSEYMEKYAVSRMVGAPPGYVGYEEGGQLTDAVRRKPYSIILLDEIEKAHPDVFNVLLQVLDDGRLTDGKGRTVDFRNTVIIMTSNAGATLLKKSAPALGFAVGSGDEKQEAEDAAKKRVLGEVRHIFKPEFLNRIDELIVFHPLGREELSKIIDILLRDVRTRLAEKEIRLEVSPAAKNVLVEKGTDFKYGARPLKRAIQKLIEDEIAEHLLARDFKRGDTIQVRKNGAKLDFVRKETEKDRKDSKEKNVQDKAEKPVEA</sequence>
<proteinExistence type="inferred from homology"/>
<evidence type="ECO:0000313" key="12">
    <source>
        <dbReference type="Proteomes" id="UP000003671"/>
    </source>
</evidence>
<feature type="domain" description="Clp R" evidence="10">
    <location>
        <begin position="1"/>
        <end position="147"/>
    </location>
</feature>
<evidence type="ECO:0000256" key="5">
    <source>
        <dbReference type="PROSITE-ProRule" id="PRU01251"/>
    </source>
</evidence>
<dbReference type="InterPro" id="IPR003593">
    <property type="entry name" value="AAA+_ATPase"/>
</dbReference>
<keyword evidence="1 5" id="KW-0677">Repeat</keyword>
<dbReference type="Gene3D" id="1.10.8.60">
    <property type="match status" value="2"/>
</dbReference>
<dbReference type="InterPro" id="IPR003959">
    <property type="entry name" value="ATPase_AAA_core"/>
</dbReference>
<dbReference type="PANTHER" id="PTHR11638:SF18">
    <property type="entry name" value="HEAT SHOCK PROTEIN 104"/>
    <property type="match status" value="1"/>
</dbReference>
<protein>
    <submittedName>
        <fullName evidence="11">ATPase family associated with various cellular activities (AAA)</fullName>
    </submittedName>
</protein>
<dbReference type="SUPFAM" id="SSF81923">
    <property type="entry name" value="Double Clp-N motif"/>
    <property type="match status" value="1"/>
</dbReference>
<dbReference type="FunFam" id="3.40.50.300:FF:000010">
    <property type="entry name" value="Chaperone clpB 1, putative"/>
    <property type="match status" value="1"/>
</dbReference>
<dbReference type="InterPro" id="IPR019489">
    <property type="entry name" value="Clp_ATPase_C"/>
</dbReference>
<evidence type="ECO:0000256" key="2">
    <source>
        <dbReference type="ARBA" id="ARBA00022741"/>
    </source>
</evidence>
<dbReference type="InterPro" id="IPR001270">
    <property type="entry name" value="ClpA/B"/>
</dbReference>
<dbReference type="Gene3D" id="3.40.50.300">
    <property type="entry name" value="P-loop containing nucleotide triphosphate hydrolases"/>
    <property type="match status" value="2"/>
</dbReference>
<feature type="coiled-coil region" evidence="7">
    <location>
        <begin position="420"/>
        <end position="470"/>
    </location>
</feature>
<feature type="domain" description="UVR" evidence="9">
    <location>
        <begin position="424"/>
        <end position="459"/>
    </location>
</feature>
<dbReference type="InterPro" id="IPR018368">
    <property type="entry name" value="ClpA/B_CS1"/>
</dbReference>
<dbReference type="InterPro" id="IPR041546">
    <property type="entry name" value="ClpA/ClpB_AAA_lid"/>
</dbReference>
<gene>
    <name evidence="11" type="ORF">MITSMUL_04956</name>
</gene>
<dbReference type="InterPro" id="IPR027417">
    <property type="entry name" value="P-loop_NTPase"/>
</dbReference>
<dbReference type="PROSITE" id="PS00870">
    <property type="entry name" value="CLPAB_1"/>
    <property type="match status" value="1"/>
</dbReference>
<dbReference type="EMBL" id="ABWK02000019">
    <property type="protein sequence ID" value="EEX68373.1"/>
    <property type="molecule type" value="Genomic_DNA"/>
</dbReference>
<dbReference type="GeneID" id="93481925"/>
<dbReference type="InterPro" id="IPR028299">
    <property type="entry name" value="ClpA/B_CS2"/>
</dbReference>
<evidence type="ECO:0000256" key="7">
    <source>
        <dbReference type="SAM" id="Coils"/>
    </source>
</evidence>
<keyword evidence="7" id="KW-0175">Coiled coil</keyword>
<dbReference type="GO" id="GO:0005524">
    <property type="term" value="F:ATP binding"/>
    <property type="evidence" value="ECO:0007669"/>
    <property type="project" value="UniProtKB-KW"/>
</dbReference>
<keyword evidence="12" id="KW-1185">Reference proteome</keyword>
<dbReference type="PATRIC" id="fig|500635.8.peg.1635"/>
<dbReference type="GO" id="GO:0034605">
    <property type="term" value="P:cellular response to heat"/>
    <property type="evidence" value="ECO:0007669"/>
    <property type="project" value="TreeGrafter"/>
</dbReference>
<dbReference type="CDD" id="cd00009">
    <property type="entry name" value="AAA"/>
    <property type="match status" value="1"/>
</dbReference>